<dbReference type="VEuPathDB" id="FungiDB:YALI1_B25963g"/>
<evidence type="ECO:0000313" key="4">
    <source>
        <dbReference type="Proteomes" id="UP000182444"/>
    </source>
</evidence>
<dbReference type="EMBL" id="CP017554">
    <property type="protein sequence ID" value="AOW01955.1"/>
    <property type="molecule type" value="Genomic_DNA"/>
</dbReference>
<organism evidence="3 4">
    <name type="scientific">Yarrowia lipolytica</name>
    <name type="common">Candida lipolytica</name>
    <dbReference type="NCBI Taxonomy" id="4952"/>
    <lineage>
        <taxon>Eukaryota</taxon>
        <taxon>Fungi</taxon>
        <taxon>Dikarya</taxon>
        <taxon>Ascomycota</taxon>
        <taxon>Saccharomycotina</taxon>
        <taxon>Dipodascomycetes</taxon>
        <taxon>Dipodascales</taxon>
        <taxon>Dipodascales incertae sedis</taxon>
        <taxon>Yarrowia</taxon>
    </lineage>
</organism>
<dbReference type="AlphaFoldDB" id="A0A1D8N8J5"/>
<sequence>MTSSTTNSPRAHPQTRQTTKRSIHDADGEDERDVKLLKFDDSSDSDSDSAYFSADDKFDCSYFIDSDFAPSEDESSSVSTFLNSIERGSIPSRFSFTGPVLSIIQEVADGASDSDVPDKKLLHQQLGFAEKAKKLGFGVIEKSEIDNVIKERKRLKSDKKDLTRVIRKLENEIEKLHDSSEKRDADNTMLNHKNGTLKAEITDLRDQLQELHTQIQTQTLTTIEGKEDEVAQNQEKEYQEDITVVGEDEFSTDTSLDITKTPTKINLIASVSLSRHMEILQVVNHLKSLLSELAGYKQLVPASSELETYLPQVNSLSEQIHTLANAMFEFEQEVSESEKLLKHGSEWSHH</sequence>
<dbReference type="Proteomes" id="UP000182444">
    <property type="component" value="Chromosome 1B"/>
</dbReference>
<evidence type="ECO:0000256" key="1">
    <source>
        <dbReference type="SAM" id="Coils"/>
    </source>
</evidence>
<dbReference type="KEGG" id="yli:2907114"/>
<evidence type="ECO:0000313" key="3">
    <source>
        <dbReference type="EMBL" id="AOW01955.1"/>
    </source>
</evidence>
<dbReference type="RefSeq" id="XP_501114.3">
    <property type="nucleotide sequence ID" value="XM_501114.3"/>
</dbReference>
<proteinExistence type="predicted"/>
<reference evidence="3 4" key="1">
    <citation type="journal article" date="2016" name="PLoS ONE">
        <title>Sequence Assembly of Yarrowia lipolytica Strain W29/CLIB89 Shows Transposable Element Diversity.</title>
        <authorList>
            <person name="Magnan C."/>
            <person name="Yu J."/>
            <person name="Chang I."/>
            <person name="Jahn E."/>
            <person name="Kanomata Y."/>
            <person name="Wu J."/>
            <person name="Zeller M."/>
            <person name="Oakes M."/>
            <person name="Baldi P."/>
            <person name="Sandmeyer S."/>
        </authorList>
    </citation>
    <scope>NUCLEOTIDE SEQUENCE [LARGE SCALE GENOMIC DNA]</scope>
    <source>
        <strain evidence="4">CLIB89(W29)</strain>
    </source>
</reference>
<feature type="coiled-coil region" evidence="1">
    <location>
        <begin position="145"/>
        <end position="214"/>
    </location>
</feature>
<evidence type="ECO:0000256" key="2">
    <source>
        <dbReference type="SAM" id="MobiDB-lite"/>
    </source>
</evidence>
<feature type="compositionally biased region" description="Basic and acidic residues" evidence="2">
    <location>
        <begin position="22"/>
        <end position="32"/>
    </location>
</feature>
<accession>A0A1D8N8J5</accession>
<gene>
    <name evidence="3" type="ORF">YALI1_B25963g</name>
</gene>
<dbReference type="GeneID" id="2907114"/>
<dbReference type="VEuPathDB" id="FungiDB:YALI0_B19866g"/>
<dbReference type="Gene3D" id="6.10.250.3110">
    <property type="match status" value="1"/>
</dbReference>
<feature type="region of interest" description="Disordered" evidence="2">
    <location>
        <begin position="1"/>
        <end position="32"/>
    </location>
</feature>
<name>A0A1D8N8J5_YARLL</name>
<feature type="compositionally biased region" description="Polar residues" evidence="2">
    <location>
        <begin position="1"/>
        <end position="17"/>
    </location>
</feature>
<protein>
    <submittedName>
        <fullName evidence="3">Uncharacterized protein</fullName>
    </submittedName>
</protein>
<keyword evidence="1" id="KW-0175">Coiled coil</keyword>